<evidence type="ECO:0000259" key="4">
    <source>
        <dbReference type="PROSITE" id="PS51350"/>
    </source>
</evidence>
<name>X0XXZ7_9ZZZZ</name>
<dbReference type="PROSITE" id="PS00369">
    <property type="entry name" value="PTS_HPR_HIS"/>
    <property type="match status" value="1"/>
</dbReference>
<dbReference type="AlphaFoldDB" id="X0XXZ7"/>
<dbReference type="PRINTS" id="PR00107">
    <property type="entry name" value="PHOSPHOCPHPR"/>
</dbReference>
<dbReference type="CDD" id="cd00367">
    <property type="entry name" value="PTS-HPr_like"/>
    <property type="match status" value="1"/>
</dbReference>
<dbReference type="PANTHER" id="PTHR33705:SF2">
    <property type="entry name" value="PHOSPHOCARRIER PROTEIN NPR"/>
    <property type="match status" value="1"/>
</dbReference>
<accession>X0XXZ7</accession>
<comment type="subcellular location">
    <subcellularLocation>
        <location evidence="1">Cytoplasm</location>
    </subcellularLocation>
</comment>
<dbReference type="Gene3D" id="3.30.1340.10">
    <property type="entry name" value="HPr-like"/>
    <property type="match status" value="1"/>
</dbReference>
<dbReference type="InterPro" id="IPR035895">
    <property type="entry name" value="HPr-like_sf"/>
</dbReference>
<feature type="non-terminal residue" evidence="5">
    <location>
        <position position="154"/>
    </location>
</feature>
<protein>
    <recommendedName>
        <fullName evidence="4">HPr domain-containing protein</fullName>
    </recommendedName>
</protein>
<dbReference type="InterPro" id="IPR001020">
    <property type="entry name" value="PTS_HPr_His_P_site"/>
</dbReference>
<dbReference type="Pfam" id="PF00381">
    <property type="entry name" value="PTS-HPr"/>
    <property type="match status" value="1"/>
</dbReference>
<dbReference type="InterPro" id="IPR050399">
    <property type="entry name" value="HPr"/>
</dbReference>
<organism evidence="5">
    <name type="scientific">marine sediment metagenome</name>
    <dbReference type="NCBI Taxonomy" id="412755"/>
    <lineage>
        <taxon>unclassified sequences</taxon>
        <taxon>metagenomes</taxon>
        <taxon>ecological metagenomes</taxon>
    </lineage>
</organism>
<proteinExistence type="predicted"/>
<feature type="non-terminal residue" evidence="5">
    <location>
        <position position="1"/>
    </location>
</feature>
<evidence type="ECO:0000313" key="5">
    <source>
        <dbReference type="EMBL" id="GAG48299.1"/>
    </source>
</evidence>
<comment type="caution">
    <text evidence="5">The sequence shown here is derived from an EMBL/GenBank/DDBJ whole genome shotgun (WGS) entry which is preliminary data.</text>
</comment>
<feature type="domain" description="HPr" evidence="4">
    <location>
        <begin position="11"/>
        <end position="103"/>
    </location>
</feature>
<dbReference type="InterPro" id="IPR000032">
    <property type="entry name" value="HPr-like"/>
</dbReference>
<dbReference type="PANTHER" id="PTHR33705">
    <property type="entry name" value="PHOSPHOCARRIER PROTEIN HPR"/>
    <property type="match status" value="1"/>
</dbReference>
<evidence type="ECO:0000256" key="2">
    <source>
        <dbReference type="ARBA" id="ARBA00022490"/>
    </source>
</evidence>
<dbReference type="NCBIfam" id="TIGR01003">
    <property type="entry name" value="PTS_HPr_family"/>
    <property type="match status" value="1"/>
</dbReference>
<dbReference type="PROSITE" id="PS51350">
    <property type="entry name" value="PTS_HPR_DOM"/>
    <property type="match status" value="1"/>
</dbReference>
<keyword evidence="2" id="KW-0963">Cytoplasm</keyword>
<dbReference type="GO" id="GO:0009401">
    <property type="term" value="P:phosphoenolpyruvate-dependent sugar phosphotransferase system"/>
    <property type="evidence" value="ECO:0007669"/>
    <property type="project" value="UniProtKB-KW"/>
</dbReference>
<dbReference type="SUPFAM" id="SSF55594">
    <property type="entry name" value="HPr-like"/>
    <property type="match status" value="1"/>
</dbReference>
<evidence type="ECO:0000256" key="1">
    <source>
        <dbReference type="ARBA" id="ARBA00004496"/>
    </source>
</evidence>
<evidence type="ECO:0000256" key="3">
    <source>
        <dbReference type="ARBA" id="ARBA00022683"/>
    </source>
</evidence>
<dbReference type="EMBL" id="BARS01057064">
    <property type="protein sequence ID" value="GAG48299.1"/>
    <property type="molecule type" value="Genomic_DNA"/>
</dbReference>
<keyword evidence="3" id="KW-0598">Phosphotransferase system</keyword>
<dbReference type="GO" id="GO:0005737">
    <property type="term" value="C:cytoplasm"/>
    <property type="evidence" value="ECO:0007669"/>
    <property type="project" value="UniProtKB-SubCell"/>
</dbReference>
<gene>
    <name evidence="5" type="ORF">S01H1_83819</name>
</gene>
<reference evidence="5" key="1">
    <citation type="journal article" date="2014" name="Front. Microbiol.">
        <title>High frequency of phylogenetically diverse reductive dehalogenase-homologous genes in deep subseafloor sedimentary metagenomes.</title>
        <authorList>
            <person name="Kawai M."/>
            <person name="Futagami T."/>
            <person name="Toyoda A."/>
            <person name="Takaki Y."/>
            <person name="Nishi S."/>
            <person name="Hori S."/>
            <person name="Arai W."/>
            <person name="Tsubouchi T."/>
            <person name="Morono Y."/>
            <person name="Uchiyama I."/>
            <person name="Ito T."/>
            <person name="Fujiyama A."/>
            <person name="Inagaki F."/>
            <person name="Takami H."/>
        </authorList>
    </citation>
    <scope>NUCLEOTIDE SEQUENCE</scope>
    <source>
        <strain evidence="5">Expedition CK06-06</strain>
    </source>
</reference>
<sequence length="154" mass="16000">PPGILAPEEVPLSNEITLTIVNEVGLHARPAALFVQTAGGFQSAITVCNLTRDTPAVDAKSMFSVLSLGAQLNHRIAIAAEGPDAEEALATISELVESGFGEVEGAPIPTVAPGPQLERAPAREVVTPRPRVGEAELKPIILPAKGGEMRELQG</sequence>